<dbReference type="SMART" id="SM00530">
    <property type="entry name" value="HTH_XRE"/>
    <property type="match status" value="1"/>
</dbReference>
<proteinExistence type="predicted"/>
<dbReference type="GO" id="GO:0003677">
    <property type="term" value="F:DNA binding"/>
    <property type="evidence" value="ECO:0007669"/>
    <property type="project" value="InterPro"/>
</dbReference>
<feature type="compositionally biased region" description="Basic residues" evidence="1">
    <location>
        <begin position="129"/>
        <end position="140"/>
    </location>
</feature>
<dbReference type="CDD" id="cd00093">
    <property type="entry name" value="HTH_XRE"/>
    <property type="match status" value="1"/>
</dbReference>
<evidence type="ECO:0000256" key="1">
    <source>
        <dbReference type="SAM" id="MobiDB-lite"/>
    </source>
</evidence>
<feature type="region of interest" description="Disordered" evidence="1">
    <location>
        <begin position="96"/>
        <end position="148"/>
    </location>
</feature>
<accession>A0A8J8BDU2</accession>
<dbReference type="RefSeq" id="WP_211469200.1">
    <property type="nucleotide sequence ID" value="NZ_JAGSXH010000061.1"/>
</dbReference>
<dbReference type="InterPro" id="IPR010982">
    <property type="entry name" value="Lambda_DNA-bd_dom_sf"/>
</dbReference>
<evidence type="ECO:0000313" key="4">
    <source>
        <dbReference type="Proteomes" id="UP000677913"/>
    </source>
</evidence>
<evidence type="ECO:0000259" key="2">
    <source>
        <dbReference type="PROSITE" id="PS50943"/>
    </source>
</evidence>
<dbReference type="Pfam" id="PF01381">
    <property type="entry name" value="HTH_3"/>
    <property type="match status" value="1"/>
</dbReference>
<dbReference type="Gene3D" id="1.10.260.40">
    <property type="entry name" value="lambda repressor-like DNA-binding domains"/>
    <property type="match status" value="1"/>
</dbReference>
<dbReference type="Proteomes" id="UP000677913">
    <property type="component" value="Unassembled WGS sequence"/>
</dbReference>
<keyword evidence="4" id="KW-1185">Reference proteome</keyword>
<sequence length="148" mass="15922">MNHTRWKTARERTLTAGHHEDPETAAMRAEIRLAFDLGQAVHDRRRALGISQSELAHRANMTQPQISKLELGGTVPTLPLLARLARALDASLDIAIDNGTSAPNSGHTPPDSPPGLCLSGGLCSGPKARPPRRHPARVRAHSLTDADE</sequence>
<evidence type="ECO:0000313" key="3">
    <source>
        <dbReference type="EMBL" id="MBS2964840.1"/>
    </source>
</evidence>
<dbReference type="SUPFAM" id="SSF47413">
    <property type="entry name" value="lambda repressor-like DNA-binding domains"/>
    <property type="match status" value="1"/>
</dbReference>
<comment type="caution">
    <text evidence="3">The sequence shown here is derived from an EMBL/GenBank/DDBJ whole genome shotgun (WGS) entry which is preliminary data.</text>
</comment>
<feature type="compositionally biased region" description="Polar residues" evidence="1">
    <location>
        <begin position="98"/>
        <end position="107"/>
    </location>
</feature>
<dbReference type="EMBL" id="JAGSXH010000061">
    <property type="protein sequence ID" value="MBS2964840.1"/>
    <property type="molecule type" value="Genomic_DNA"/>
</dbReference>
<reference evidence="3" key="1">
    <citation type="submission" date="2021-04" db="EMBL/GenBank/DDBJ databases">
        <title>Genome based classification of Actinospica acidithermotolerans sp. nov., an actinobacterium isolated from an Indonesian hot spring.</title>
        <authorList>
            <person name="Kusuma A.B."/>
            <person name="Putra K.E."/>
            <person name="Nafisah S."/>
            <person name="Loh J."/>
            <person name="Nouioui I."/>
            <person name="Goodfellow M."/>
        </authorList>
    </citation>
    <scope>NUCLEOTIDE SEQUENCE</scope>
    <source>
        <strain evidence="3">DSM 45618</strain>
    </source>
</reference>
<dbReference type="InterPro" id="IPR001387">
    <property type="entry name" value="Cro/C1-type_HTH"/>
</dbReference>
<dbReference type="AlphaFoldDB" id="A0A8J8BDU2"/>
<organism evidence="3 4">
    <name type="scientific">Actinocrinis puniceicyclus</name>
    <dbReference type="NCBI Taxonomy" id="977794"/>
    <lineage>
        <taxon>Bacteria</taxon>
        <taxon>Bacillati</taxon>
        <taxon>Actinomycetota</taxon>
        <taxon>Actinomycetes</taxon>
        <taxon>Catenulisporales</taxon>
        <taxon>Actinospicaceae</taxon>
        <taxon>Actinocrinis</taxon>
    </lineage>
</organism>
<name>A0A8J8BDU2_9ACTN</name>
<feature type="domain" description="HTH cro/C1-type" evidence="2">
    <location>
        <begin position="41"/>
        <end position="95"/>
    </location>
</feature>
<feature type="compositionally biased region" description="Low complexity" evidence="1">
    <location>
        <begin position="114"/>
        <end position="126"/>
    </location>
</feature>
<dbReference type="PROSITE" id="PS50943">
    <property type="entry name" value="HTH_CROC1"/>
    <property type="match status" value="1"/>
</dbReference>
<gene>
    <name evidence="3" type="ORF">KGA66_17415</name>
</gene>
<protein>
    <submittedName>
        <fullName evidence="3">Helix-turn-helix transcriptional regulator</fullName>
    </submittedName>
</protein>